<evidence type="ECO:0000313" key="3">
    <source>
        <dbReference type="Proteomes" id="UP000430345"/>
    </source>
</evidence>
<organism evidence="2 3">
    <name type="scientific">Clostridium tarantellae</name>
    <dbReference type="NCBI Taxonomy" id="39493"/>
    <lineage>
        <taxon>Bacteria</taxon>
        <taxon>Bacillati</taxon>
        <taxon>Bacillota</taxon>
        <taxon>Clostridia</taxon>
        <taxon>Eubacteriales</taxon>
        <taxon>Clostridiaceae</taxon>
        <taxon>Clostridium</taxon>
    </lineage>
</organism>
<dbReference type="InterPro" id="IPR008144">
    <property type="entry name" value="Guanylate_kin-like_dom"/>
</dbReference>
<protein>
    <submittedName>
        <fullName evidence="2">Guanylate kinase</fullName>
    </submittedName>
</protein>
<dbReference type="SUPFAM" id="SSF52540">
    <property type="entry name" value="P-loop containing nucleoside triphosphate hydrolases"/>
    <property type="match status" value="1"/>
</dbReference>
<dbReference type="RefSeq" id="WP_152886889.1">
    <property type="nucleotide sequence ID" value="NZ_WHJC01000005.1"/>
</dbReference>
<dbReference type="Pfam" id="PF00625">
    <property type="entry name" value="Guanylate_kin"/>
    <property type="match status" value="1"/>
</dbReference>
<dbReference type="Proteomes" id="UP000430345">
    <property type="component" value="Unassembled WGS sequence"/>
</dbReference>
<evidence type="ECO:0000259" key="1">
    <source>
        <dbReference type="PROSITE" id="PS50052"/>
    </source>
</evidence>
<dbReference type="SMART" id="SM00072">
    <property type="entry name" value="GuKc"/>
    <property type="match status" value="1"/>
</dbReference>
<dbReference type="Gene3D" id="3.40.50.300">
    <property type="entry name" value="P-loop containing nucleotide triphosphate hydrolases"/>
    <property type="match status" value="1"/>
</dbReference>
<name>A0A6I1MN44_9CLOT</name>
<proteinExistence type="predicted"/>
<dbReference type="PROSITE" id="PS50052">
    <property type="entry name" value="GUANYLATE_KINASE_2"/>
    <property type="match status" value="1"/>
</dbReference>
<dbReference type="InterPro" id="IPR020590">
    <property type="entry name" value="Guanylate_kinase_CS"/>
</dbReference>
<accession>A0A6I1MN44</accession>
<keyword evidence="3" id="KW-1185">Reference proteome</keyword>
<keyword evidence="2" id="KW-0808">Transferase</keyword>
<sequence>MGKIFCILGKSGSGKDTIFGHLKRDKDLNLLPIIGYTTRPMRKNETHGIEYFFITNNELENYKNLRKIIEVRSYDTVNGKWYYGTIDDGQIELNKNNYLFISTLEAYKSLIKYFGKNNIIPIYINLDDGVRLERALVREKKQINPNFNELCRRFLADDIDFSYNNLKECRINKFYENYDLHECLEEIKKDIKKYL</sequence>
<dbReference type="InterPro" id="IPR027417">
    <property type="entry name" value="P-loop_NTPase"/>
</dbReference>
<dbReference type="InterPro" id="IPR008145">
    <property type="entry name" value="GK/Ca_channel_bsu"/>
</dbReference>
<gene>
    <name evidence="2" type="ORF">GBZ86_00985</name>
</gene>
<dbReference type="AlphaFoldDB" id="A0A6I1MN44"/>
<dbReference type="EMBL" id="WHJC01000005">
    <property type="protein sequence ID" value="MPQ42341.1"/>
    <property type="molecule type" value="Genomic_DNA"/>
</dbReference>
<feature type="domain" description="Guanylate kinase-like" evidence="1">
    <location>
        <begin position="2"/>
        <end position="192"/>
    </location>
</feature>
<reference evidence="2 3" key="1">
    <citation type="submission" date="2019-10" db="EMBL/GenBank/DDBJ databases">
        <title>The Genome Sequence of Clostridium tarantellae Isolated from Fish Brain.</title>
        <authorList>
            <person name="Bano L."/>
            <person name="Kiel M."/>
            <person name="Sales G."/>
            <person name="Doxey A.C."/>
            <person name="Mansfield M.J."/>
            <person name="Schiavone M."/>
            <person name="Rossetto O."/>
            <person name="Pirazzini M."/>
            <person name="Dobrindt U."/>
            <person name="Montecucco C."/>
        </authorList>
    </citation>
    <scope>NUCLEOTIDE SEQUENCE [LARGE SCALE GENOMIC DNA]</scope>
    <source>
        <strain evidence="2 3">DSM 3997</strain>
    </source>
</reference>
<dbReference type="GO" id="GO:0016301">
    <property type="term" value="F:kinase activity"/>
    <property type="evidence" value="ECO:0007669"/>
    <property type="project" value="UniProtKB-KW"/>
</dbReference>
<keyword evidence="2" id="KW-0418">Kinase</keyword>
<comment type="caution">
    <text evidence="2">The sequence shown here is derived from an EMBL/GenBank/DDBJ whole genome shotgun (WGS) entry which is preliminary data.</text>
</comment>
<evidence type="ECO:0000313" key="2">
    <source>
        <dbReference type="EMBL" id="MPQ42341.1"/>
    </source>
</evidence>
<dbReference type="PROSITE" id="PS00856">
    <property type="entry name" value="GUANYLATE_KINASE_1"/>
    <property type="match status" value="1"/>
</dbReference>
<dbReference type="OrthoDB" id="1033810at2"/>